<evidence type="ECO:0000256" key="2">
    <source>
        <dbReference type="ARBA" id="ARBA00004613"/>
    </source>
</evidence>
<dbReference type="InterPro" id="IPR006026">
    <property type="entry name" value="Peptidase_Metallo"/>
</dbReference>
<evidence type="ECO:0000256" key="4">
    <source>
        <dbReference type="ARBA" id="ARBA00022525"/>
    </source>
</evidence>
<dbReference type="GO" id="GO:0005615">
    <property type="term" value="C:extracellular space"/>
    <property type="evidence" value="ECO:0007669"/>
    <property type="project" value="InterPro"/>
</dbReference>
<dbReference type="GO" id="GO:0006508">
    <property type="term" value="P:proteolysis"/>
    <property type="evidence" value="ECO:0007669"/>
    <property type="project" value="UniProtKB-KW"/>
</dbReference>
<dbReference type="CDD" id="cd04277">
    <property type="entry name" value="ZnMc_serralysin_like"/>
    <property type="match status" value="1"/>
</dbReference>
<dbReference type="InterPro" id="IPR001343">
    <property type="entry name" value="Hemolysn_Ca-bd"/>
</dbReference>
<dbReference type="Pfam" id="PF00413">
    <property type="entry name" value="Peptidase_M10"/>
    <property type="match status" value="1"/>
</dbReference>
<dbReference type="Gene3D" id="2.60.120.380">
    <property type="match status" value="1"/>
</dbReference>
<comment type="similarity">
    <text evidence="3">Belongs to the peptidase M10B family.</text>
</comment>
<keyword evidence="11" id="KW-0482">Metalloprotease</keyword>
<proteinExistence type="inferred from homology"/>
<gene>
    <name evidence="13" type="ORF">BECKSD772F_GA0070984_101426</name>
</gene>
<dbReference type="GO" id="GO:0004222">
    <property type="term" value="F:metalloendopeptidase activity"/>
    <property type="evidence" value="ECO:0007669"/>
    <property type="project" value="InterPro"/>
</dbReference>
<protein>
    <submittedName>
        <fullName evidence="13">Serine protease, subtilase family</fullName>
    </submittedName>
</protein>
<dbReference type="InterPro" id="IPR013858">
    <property type="entry name" value="Peptidase_M10B_C"/>
</dbReference>
<evidence type="ECO:0000256" key="6">
    <source>
        <dbReference type="ARBA" id="ARBA00022723"/>
    </source>
</evidence>
<dbReference type="InterPro" id="IPR034033">
    <property type="entry name" value="Serralysin-like"/>
</dbReference>
<dbReference type="GO" id="GO:0008270">
    <property type="term" value="F:zinc ion binding"/>
    <property type="evidence" value="ECO:0007669"/>
    <property type="project" value="InterPro"/>
</dbReference>
<keyword evidence="7" id="KW-0677">Repeat</keyword>
<organism evidence="13">
    <name type="scientific">Candidatus Kentrum sp. SD</name>
    <dbReference type="NCBI Taxonomy" id="2126332"/>
    <lineage>
        <taxon>Bacteria</taxon>
        <taxon>Pseudomonadati</taxon>
        <taxon>Pseudomonadota</taxon>
        <taxon>Gammaproteobacteria</taxon>
        <taxon>Candidatus Kentrum</taxon>
    </lineage>
</organism>
<dbReference type="InterPro" id="IPR024079">
    <property type="entry name" value="MetalloPept_cat_dom_sf"/>
</dbReference>
<dbReference type="EMBL" id="CAADFR010000014">
    <property type="protein sequence ID" value="VFK37367.1"/>
    <property type="molecule type" value="Genomic_DNA"/>
</dbReference>
<dbReference type="InterPro" id="IPR011635">
    <property type="entry name" value="CARDB"/>
</dbReference>
<dbReference type="Pfam" id="PF07705">
    <property type="entry name" value="CARDB"/>
    <property type="match status" value="7"/>
</dbReference>
<dbReference type="InterPro" id="IPR011049">
    <property type="entry name" value="Serralysin-like_metalloprot_C"/>
</dbReference>
<dbReference type="InterPro" id="IPR018511">
    <property type="entry name" value="Hemolysin-typ_Ca-bd_CS"/>
</dbReference>
<dbReference type="Gene3D" id="2.60.40.10">
    <property type="entry name" value="Immunoglobulins"/>
    <property type="match status" value="7"/>
</dbReference>
<sequence>MADFSSNIYTRGRLYLNSYATGSVGYRGDQDWFRIYLRAGQRARFDLEGSPTGRGSLGDTYLRGIYDSSGRYISGTRNDDGGTGSNSRVTFTASRSGYYYVSAGGYGSRTGSYRLTATALSGYGSRKPDLVVSSGSASGNFSAGGLVYANATVQNQGTGTAGSSRVGYYLSTNSIISTADTRLDDDYTSALSSGRSEYDSESFFLPTNLAAGTYYIGAIADYTGNVSESNEGNNARILRSFTISGRPDLVVSSGSASGNFSAGGLVYANATVRNQGTGTAGSSRVGYYLSTNSIISTADTRLDDDYTSALSSGRSEYDSESFFLPTNLAAGTYYIGAIADYTGNVSESNEGNNARILRSFTISGRPDLVVSSGSASGNFSAGGLVYANATVRNQGTGTAGSSRVGYYLSTNSIISTADTRLDDDYTSALSSGRSEYDSESFFLPTNLAAGTYYIGAIADYTGNVSESNEGNNARILRSFTISGRPDLVVSGGTARLLDSTGRMYANVTVKNQGSATAGYSHVGYYLSTNSSITTGDTRLRVVDYTGPLSSGHSEHNSQYFNLPMNNLVAGRTYYIGAIADYSNRVGESSEGNNARLLGSFTAPQPRKPDLVVTSGTARLLNSTGRMYANVTVKNQGSATAGYSYVGYYLSTNSTITTSDTRLSVDYTGSLGSGRSEYDYQYFNVPMSNLVAGRTYYIGAIADYSNRVGESNEGNNGRVLGSFTVTPPRRPDLVVSGGTARVTNSATGQIYANVTVRNQGSGTAGSSYVGYYLSTNSTITTSDTRLSVDTTSSLGSGRSEYDYQYFNVPISNLVAGRTYYIGAIADYSNRVGESNEGNNARLLGSFTAPQPRKPDLIVSSLGTDKTSYHTGERIRITSTTRNAGNASAGSSYTRFYLSRDNSLSSSDTYIGSDYVSSLGAGSSSTDTNWSYTLRSNLSGRYHLIAKADGYDWRTESNENNNTRVVGSINIGTANRAPVVTTYNSTVESGKALSASSLFRVSDADGDTITRYEFRDGGAGGGYFKVNGVTRSSGQAFQVSASQLSSVQYHGGANAGSEMLYVRAYDGKTWSSSKSLTATTTKKNTVSITTRTHVVNTNEQIRVSSLPGFNVSGVSQIRFFDSNTDASSGYFKLGGVKKSGVFTVTGSELANLYFVGGKGDNRRFDDLYMRAKTGSAWGAWSRMSVATEPQHDTALLPNHKPKWGSNNVTYSFMTQLPSAYPNRSRYKDFKEFNSHQKSATRAALQKWADVSGLTFTEVSDAGSGGLMRFGAADWGGYAHAYYPQTGDVWLSSKNSGLTNNLNEGNYYFKTLVHEIGHALGLEHPGDYNGSKKGGGQTDAPYLPTALDNRHYSIMSYYNSSEYHVSGVYSSTPMLYDVAAIQKLYGANTTVRAGDTRYGVGGTVGFNWTENKHFVSTIVDSGGAGDIISVGPSWRKSVYIDLRQGRFSAISGVADTTKSGEQKAASGKKNVAIAYGTVIERAEGGSGHDKLVGNEANNTLWGNDGNDTLVGGIGNDRLYGGRGNDIYRYTLGDGSDVIDEQNKGGNDILEIASAINWNGISDLSFKRINSGMDLSVSLNLDDYLQGSFEINNMASANSQVETLKLYGNNNTQLGLDINLTSVFAKTTNMETKFRQTSTGALAVV</sequence>
<feature type="domain" description="Peptidase metallopeptidase" evidence="12">
    <location>
        <begin position="1197"/>
        <end position="1368"/>
    </location>
</feature>
<dbReference type="SUPFAM" id="SSF51120">
    <property type="entry name" value="beta-Roll"/>
    <property type="match status" value="1"/>
</dbReference>
<evidence type="ECO:0000256" key="9">
    <source>
        <dbReference type="ARBA" id="ARBA00022833"/>
    </source>
</evidence>
<evidence type="ECO:0000256" key="10">
    <source>
        <dbReference type="ARBA" id="ARBA00022837"/>
    </source>
</evidence>
<evidence type="ECO:0000256" key="11">
    <source>
        <dbReference type="ARBA" id="ARBA00023049"/>
    </source>
</evidence>
<keyword evidence="4" id="KW-0964">Secreted</keyword>
<evidence type="ECO:0000256" key="8">
    <source>
        <dbReference type="ARBA" id="ARBA00022801"/>
    </source>
</evidence>
<reference evidence="13" key="1">
    <citation type="submission" date="2019-02" db="EMBL/GenBank/DDBJ databases">
        <authorList>
            <person name="Gruber-Vodicka R. H."/>
            <person name="Seah K. B. B."/>
        </authorList>
    </citation>
    <scope>NUCLEOTIDE SEQUENCE</scope>
    <source>
        <strain evidence="13">BECK_S1321</strain>
    </source>
</reference>
<keyword evidence="6" id="KW-0479">Metal-binding</keyword>
<name>A0A450Y741_9GAMM</name>
<dbReference type="InterPro" id="IPR013783">
    <property type="entry name" value="Ig-like_fold"/>
</dbReference>
<dbReference type="SUPFAM" id="SSF55486">
    <property type="entry name" value="Metalloproteases ('zincins'), catalytic domain"/>
    <property type="match status" value="1"/>
</dbReference>
<dbReference type="GO" id="GO:0005509">
    <property type="term" value="F:calcium ion binding"/>
    <property type="evidence" value="ECO:0007669"/>
    <property type="project" value="InterPro"/>
</dbReference>
<dbReference type="Pfam" id="PF00353">
    <property type="entry name" value="HemolysinCabind"/>
    <property type="match status" value="1"/>
</dbReference>
<dbReference type="Pfam" id="PF08548">
    <property type="entry name" value="Peptidase_M10_C"/>
    <property type="match status" value="1"/>
</dbReference>
<evidence type="ECO:0000256" key="3">
    <source>
        <dbReference type="ARBA" id="ARBA00009490"/>
    </source>
</evidence>
<dbReference type="InterPro" id="IPR001818">
    <property type="entry name" value="Pept_M10_metallopeptidase"/>
</dbReference>
<dbReference type="PROSITE" id="PS00330">
    <property type="entry name" value="HEMOLYSIN_CALCIUM"/>
    <property type="match status" value="1"/>
</dbReference>
<evidence type="ECO:0000256" key="7">
    <source>
        <dbReference type="ARBA" id="ARBA00022737"/>
    </source>
</evidence>
<comment type="cofactor">
    <cofactor evidence="1">
        <name>Ca(2+)</name>
        <dbReference type="ChEBI" id="CHEBI:29108"/>
    </cofactor>
</comment>
<keyword evidence="5 13" id="KW-0645">Protease</keyword>
<dbReference type="PANTHER" id="PTHR10201:SF323">
    <property type="entry name" value="MATRIX METALLOPROTEINASE-21"/>
    <property type="match status" value="1"/>
</dbReference>
<keyword evidence="8" id="KW-0378">Hydrolase</keyword>
<evidence type="ECO:0000313" key="13">
    <source>
        <dbReference type="EMBL" id="VFK37367.1"/>
    </source>
</evidence>
<accession>A0A450Y741</accession>
<comment type="subcellular location">
    <subcellularLocation>
        <location evidence="2">Secreted</location>
    </subcellularLocation>
</comment>
<dbReference type="PRINTS" id="PR00313">
    <property type="entry name" value="CABNDNGRPT"/>
</dbReference>
<dbReference type="PANTHER" id="PTHR10201">
    <property type="entry name" value="MATRIX METALLOPROTEINASE"/>
    <property type="match status" value="1"/>
</dbReference>
<dbReference type="SMART" id="SM00235">
    <property type="entry name" value="ZnMc"/>
    <property type="match status" value="1"/>
</dbReference>
<keyword evidence="10" id="KW-0106">Calcium</keyword>
<evidence type="ECO:0000256" key="5">
    <source>
        <dbReference type="ARBA" id="ARBA00022670"/>
    </source>
</evidence>
<dbReference type="GO" id="GO:0031012">
    <property type="term" value="C:extracellular matrix"/>
    <property type="evidence" value="ECO:0007669"/>
    <property type="project" value="InterPro"/>
</dbReference>
<keyword evidence="9" id="KW-0862">Zinc</keyword>
<dbReference type="Gene3D" id="3.40.390.10">
    <property type="entry name" value="Collagenase (Catalytic Domain)"/>
    <property type="match status" value="1"/>
</dbReference>
<evidence type="ECO:0000259" key="12">
    <source>
        <dbReference type="SMART" id="SM00235"/>
    </source>
</evidence>
<evidence type="ECO:0000256" key="1">
    <source>
        <dbReference type="ARBA" id="ARBA00001913"/>
    </source>
</evidence>
<dbReference type="Gene3D" id="2.150.10.10">
    <property type="entry name" value="Serralysin-like metalloprotease, C-terminal"/>
    <property type="match status" value="1"/>
</dbReference>